<proteinExistence type="predicted"/>
<name>A0ABQ4WHB5_9ASTR</name>
<dbReference type="EMBL" id="BQNB010008641">
    <property type="protein sequence ID" value="GJS52241.1"/>
    <property type="molecule type" value="Genomic_DNA"/>
</dbReference>
<dbReference type="Proteomes" id="UP001151760">
    <property type="component" value="Unassembled WGS sequence"/>
</dbReference>
<evidence type="ECO:0000313" key="1">
    <source>
        <dbReference type="EMBL" id="GJS52241.1"/>
    </source>
</evidence>
<gene>
    <name evidence="1" type="ORF">Tco_0625603</name>
</gene>
<accession>A0ABQ4WHB5</accession>
<reference evidence="1" key="1">
    <citation type="journal article" date="2022" name="Int. J. Mol. Sci.">
        <title>Draft Genome of Tanacetum Coccineum: Genomic Comparison of Closely Related Tanacetum-Family Plants.</title>
        <authorList>
            <person name="Yamashiro T."/>
            <person name="Shiraishi A."/>
            <person name="Nakayama K."/>
            <person name="Satake H."/>
        </authorList>
    </citation>
    <scope>NUCLEOTIDE SEQUENCE</scope>
</reference>
<protein>
    <recommendedName>
        <fullName evidence="3">Zinc finger, CCHC-type</fullName>
    </recommendedName>
</protein>
<organism evidence="1 2">
    <name type="scientific">Tanacetum coccineum</name>
    <dbReference type="NCBI Taxonomy" id="301880"/>
    <lineage>
        <taxon>Eukaryota</taxon>
        <taxon>Viridiplantae</taxon>
        <taxon>Streptophyta</taxon>
        <taxon>Embryophyta</taxon>
        <taxon>Tracheophyta</taxon>
        <taxon>Spermatophyta</taxon>
        <taxon>Magnoliopsida</taxon>
        <taxon>eudicotyledons</taxon>
        <taxon>Gunneridae</taxon>
        <taxon>Pentapetalae</taxon>
        <taxon>asterids</taxon>
        <taxon>campanulids</taxon>
        <taxon>Asterales</taxon>
        <taxon>Asteraceae</taxon>
        <taxon>Asteroideae</taxon>
        <taxon>Anthemideae</taxon>
        <taxon>Anthemidinae</taxon>
        <taxon>Tanacetum</taxon>
    </lineage>
</organism>
<keyword evidence="2" id="KW-1185">Reference proteome</keyword>
<sequence>MASMNTRLNIKKLDGNIVPKHRGSKQVGLKQLSSKQVGIKQLGVKQVEMYGAQGNHEIEDFQAEDTTRSTNLVNMSPSSAIRFKKPIDILGIFGWLASIKQGMLESVKVKCIFSGYHKSIVGNKLWRLDDVTSKVVLYRNMGFNESGEYKKTFIGSGVGTGSMQVLHRFKFEVEPLGDHTFELARDREQHLACELFRYREDSNEAAFVVAAVEIYSHESMTFNNTVACKIISKWKAGLKDDIDARSDVYVLSNGCRKCSDDSDGHYWEYTPAKGNVLGMKIVKDQSGNTLRVSESRFYNGKLVQTLLEGHSILSLEGSPSGVVMWKRIVSGHVYMRLEARNIRWSARDLTQHMQM</sequence>
<reference evidence="1" key="2">
    <citation type="submission" date="2022-01" db="EMBL/GenBank/DDBJ databases">
        <authorList>
            <person name="Yamashiro T."/>
            <person name="Shiraishi A."/>
            <person name="Satake H."/>
            <person name="Nakayama K."/>
        </authorList>
    </citation>
    <scope>NUCLEOTIDE SEQUENCE</scope>
</reference>
<evidence type="ECO:0008006" key="3">
    <source>
        <dbReference type="Google" id="ProtNLM"/>
    </source>
</evidence>
<evidence type="ECO:0000313" key="2">
    <source>
        <dbReference type="Proteomes" id="UP001151760"/>
    </source>
</evidence>
<comment type="caution">
    <text evidence="1">The sequence shown here is derived from an EMBL/GenBank/DDBJ whole genome shotgun (WGS) entry which is preliminary data.</text>
</comment>